<keyword evidence="4" id="KW-0378">Hydrolase</keyword>
<gene>
    <name evidence="7" type="ORF">D9757_014447</name>
</gene>
<name>A0A8H5CVN9_9AGAR</name>
<evidence type="ECO:0000259" key="6">
    <source>
        <dbReference type="PROSITE" id="PS50600"/>
    </source>
</evidence>
<dbReference type="SUPFAM" id="SSF50939">
    <property type="entry name" value="Sialidases"/>
    <property type="match status" value="1"/>
</dbReference>
<organism evidence="7 8">
    <name type="scientific">Collybiopsis confluens</name>
    <dbReference type="NCBI Taxonomy" id="2823264"/>
    <lineage>
        <taxon>Eukaryota</taxon>
        <taxon>Fungi</taxon>
        <taxon>Dikarya</taxon>
        <taxon>Basidiomycota</taxon>
        <taxon>Agaricomycotina</taxon>
        <taxon>Agaricomycetes</taxon>
        <taxon>Agaricomycetidae</taxon>
        <taxon>Agaricales</taxon>
        <taxon>Marasmiineae</taxon>
        <taxon>Omphalotaceae</taxon>
        <taxon>Collybiopsis</taxon>
    </lineage>
</organism>
<dbReference type="Pfam" id="PF02902">
    <property type="entry name" value="Peptidase_C48"/>
    <property type="match status" value="1"/>
</dbReference>
<keyword evidence="8" id="KW-1185">Reference proteome</keyword>
<dbReference type="Pfam" id="PF15902">
    <property type="entry name" value="Sortilin-Vps10"/>
    <property type="match status" value="1"/>
</dbReference>
<dbReference type="GO" id="GO:0006895">
    <property type="term" value="P:Golgi to endosome transport"/>
    <property type="evidence" value="ECO:0007669"/>
    <property type="project" value="TreeGrafter"/>
</dbReference>
<dbReference type="Gene3D" id="3.40.395.10">
    <property type="entry name" value="Adenoviral Proteinase, Chain A"/>
    <property type="match status" value="1"/>
</dbReference>
<dbReference type="InterPro" id="IPR050310">
    <property type="entry name" value="VPS10-sortilin"/>
</dbReference>
<evidence type="ECO:0000256" key="3">
    <source>
        <dbReference type="ARBA" id="ARBA00022737"/>
    </source>
</evidence>
<keyword evidence="2" id="KW-0645">Protease</keyword>
<dbReference type="GO" id="GO:0006896">
    <property type="term" value="P:Golgi to vacuole transport"/>
    <property type="evidence" value="ECO:0007669"/>
    <property type="project" value="TreeGrafter"/>
</dbReference>
<keyword evidence="3" id="KW-0677">Repeat</keyword>
<evidence type="ECO:0000256" key="5">
    <source>
        <dbReference type="ARBA" id="ARBA00023180"/>
    </source>
</evidence>
<dbReference type="InterPro" id="IPR003653">
    <property type="entry name" value="Peptidase_C48_C"/>
</dbReference>
<dbReference type="OrthoDB" id="3044384at2759"/>
<dbReference type="InterPro" id="IPR031778">
    <property type="entry name" value="Sortilin_N"/>
</dbReference>
<dbReference type="EMBL" id="JAACJN010000318">
    <property type="protein sequence ID" value="KAF5348423.1"/>
    <property type="molecule type" value="Genomic_DNA"/>
</dbReference>
<feature type="domain" description="Ubiquitin-like protease family profile" evidence="6">
    <location>
        <begin position="57"/>
        <end position="593"/>
    </location>
</feature>
<dbReference type="GO" id="GO:0005829">
    <property type="term" value="C:cytosol"/>
    <property type="evidence" value="ECO:0007669"/>
    <property type="project" value="GOC"/>
</dbReference>
<comment type="caution">
    <text evidence="7">The sequence shown here is derived from an EMBL/GenBank/DDBJ whole genome shotgun (WGS) entry which is preliminary data.</text>
</comment>
<dbReference type="AlphaFoldDB" id="A0A8H5CVN9"/>
<evidence type="ECO:0000256" key="2">
    <source>
        <dbReference type="ARBA" id="ARBA00022670"/>
    </source>
</evidence>
<sequence>MIENFRLLLRCIETKQISLHNDWCKALDKSPEAAEKMLRSLMNEAGQVSDHRWAKVSPVTFSDFTTLGVGRWLNDEVINFFIQKWCSRGGTTLGLNTFFACKILFQENSCTNAKTGILTAADENEAVKWCEKTLKILRLETWDSVFIPIHENRSHWYSAYIDFRLRRIEIYDSLRDTCLTNRQKPVLLRKNANLMLRSWDGSEMILHDPSATAAKPAHLYGLFTRPRHRVNMAFPENRFEPVTGRPHNKVRTNRPLHGLVQTAKESAVKLNEGVTREYYGVMLSLIGVKNFSGFASGSWDAVMFAEWPYIYFKHDAHEDIIYCVAYSAQSYNGRHFSTSSRLFSSTTFFQTKSKVEDLGIGKNARGVFAFVVVSKFAVVALKDLLSANHIHLCLEPSSLMSIRPSSGKRENVYTIFKSTTHSLGVDIVFQGQGNIGTLFVSNSNGTFFVQSLQDTNRKEMGFVDFEKLYGIDGVGIANVVANAAEVEGRGAPKLLKSLVMFDDGRSWSPLKVPSTDLDGSRIPCDGDDCAVHLWSVTTPGPHNSGRIFSSLAPGFVMGVRTDAGLLRTKVRKDAHKYEFGDSGRIILAVNDEDGVSEVVYSLDMGKSWKTYDLGVKMRARALSPVPDSTSRKFLLVGQVSRKDQRMVLGDILLFTSTLPGSERDSATRIGISNSGLRGLEGRMRSV</sequence>
<reference evidence="7 8" key="1">
    <citation type="journal article" date="2020" name="ISME J.">
        <title>Uncovering the hidden diversity of litter-decomposition mechanisms in mushroom-forming fungi.</title>
        <authorList>
            <person name="Floudas D."/>
            <person name="Bentzer J."/>
            <person name="Ahren D."/>
            <person name="Johansson T."/>
            <person name="Persson P."/>
            <person name="Tunlid A."/>
        </authorList>
    </citation>
    <scope>NUCLEOTIDE SEQUENCE [LARGE SCALE GENOMIC DNA]</scope>
    <source>
        <strain evidence="7 8">CBS 406.79</strain>
    </source>
</reference>
<accession>A0A8H5CVN9</accession>
<dbReference type="GO" id="GO:0019783">
    <property type="term" value="F:ubiquitin-like protein peptidase activity"/>
    <property type="evidence" value="ECO:0007669"/>
    <property type="project" value="UniProtKB-ARBA"/>
</dbReference>
<dbReference type="Proteomes" id="UP000518752">
    <property type="component" value="Unassembled WGS sequence"/>
</dbReference>
<dbReference type="SUPFAM" id="SSF54001">
    <property type="entry name" value="Cysteine proteinases"/>
    <property type="match status" value="1"/>
</dbReference>
<dbReference type="SMART" id="SM00602">
    <property type="entry name" value="VPS10"/>
    <property type="match status" value="1"/>
</dbReference>
<dbReference type="PROSITE" id="PS50600">
    <property type="entry name" value="ULP_PROTEASE"/>
    <property type="match status" value="1"/>
</dbReference>
<dbReference type="PANTHER" id="PTHR12106:SF27">
    <property type="entry name" value="SORTILIN-RELATED RECEPTOR"/>
    <property type="match status" value="1"/>
</dbReference>
<dbReference type="PANTHER" id="PTHR12106">
    <property type="entry name" value="SORTILIN RELATED"/>
    <property type="match status" value="1"/>
</dbReference>
<dbReference type="GO" id="GO:0006508">
    <property type="term" value="P:proteolysis"/>
    <property type="evidence" value="ECO:0007669"/>
    <property type="project" value="UniProtKB-KW"/>
</dbReference>
<comment type="similarity">
    <text evidence="1">Belongs to the peptidase C48 family.</text>
</comment>
<dbReference type="GO" id="GO:0008234">
    <property type="term" value="F:cysteine-type peptidase activity"/>
    <property type="evidence" value="ECO:0007669"/>
    <property type="project" value="InterPro"/>
</dbReference>
<proteinExistence type="inferred from homology"/>
<dbReference type="GO" id="GO:0005794">
    <property type="term" value="C:Golgi apparatus"/>
    <property type="evidence" value="ECO:0007669"/>
    <property type="project" value="TreeGrafter"/>
</dbReference>
<dbReference type="InterPro" id="IPR036278">
    <property type="entry name" value="Sialidase_sf"/>
</dbReference>
<dbReference type="GO" id="GO:0016020">
    <property type="term" value="C:membrane"/>
    <property type="evidence" value="ECO:0007669"/>
    <property type="project" value="InterPro"/>
</dbReference>
<dbReference type="InterPro" id="IPR006581">
    <property type="entry name" value="VPS10"/>
</dbReference>
<dbReference type="GO" id="GO:0006623">
    <property type="term" value="P:protein targeting to vacuole"/>
    <property type="evidence" value="ECO:0007669"/>
    <property type="project" value="TreeGrafter"/>
</dbReference>
<evidence type="ECO:0000313" key="7">
    <source>
        <dbReference type="EMBL" id="KAF5348423.1"/>
    </source>
</evidence>
<dbReference type="InterPro" id="IPR038765">
    <property type="entry name" value="Papain-like_cys_pep_sf"/>
</dbReference>
<protein>
    <recommendedName>
        <fullName evidence="6">Ubiquitin-like protease family profile domain-containing protein</fullName>
    </recommendedName>
</protein>
<evidence type="ECO:0000256" key="4">
    <source>
        <dbReference type="ARBA" id="ARBA00022801"/>
    </source>
</evidence>
<evidence type="ECO:0000313" key="8">
    <source>
        <dbReference type="Proteomes" id="UP000518752"/>
    </source>
</evidence>
<keyword evidence="5" id="KW-0325">Glycoprotein</keyword>
<evidence type="ECO:0000256" key="1">
    <source>
        <dbReference type="ARBA" id="ARBA00005234"/>
    </source>
</evidence>